<keyword evidence="3" id="KW-1185">Reference proteome</keyword>
<evidence type="ECO:0000256" key="1">
    <source>
        <dbReference type="SAM" id="Phobius"/>
    </source>
</evidence>
<dbReference type="PATRIC" id="fig|66876.3.peg.2566"/>
<dbReference type="EMBL" id="LGKG01000090">
    <property type="protein sequence ID" value="KPC64545.1"/>
    <property type="molecule type" value="Genomic_DNA"/>
</dbReference>
<feature type="transmembrane region" description="Helical" evidence="1">
    <location>
        <begin position="20"/>
        <end position="38"/>
    </location>
</feature>
<comment type="caution">
    <text evidence="2">The sequence shown here is derived from an EMBL/GenBank/DDBJ whole genome shotgun (WGS) entry which is preliminary data.</text>
</comment>
<dbReference type="RefSeq" id="WP_053923596.1">
    <property type="nucleotide sequence ID" value="NZ_LGKG01000090.1"/>
</dbReference>
<sequence length="160" mass="17403">MRRRGWGRGRWRARPRWARWVGAAFVIGFLEGTGAHLLDLARGGIHAYAGFGPAPLQAFFVALVALDPLAAVLVARARPLGVRLAAGVMTLDVLANWSVNWPRLQRNPGMLLQPVGLLPITLFGLFVVGCALPLLRSLRDTDAVRGVTRRSDAAVLPPQR</sequence>
<reference evidence="3" key="1">
    <citation type="submission" date="2015-07" db="EMBL/GenBank/DDBJ databases">
        <authorList>
            <person name="Ju K.-S."/>
            <person name="Doroghazi J.R."/>
            <person name="Metcalf W.W."/>
        </authorList>
    </citation>
    <scope>NUCLEOTIDE SEQUENCE [LARGE SCALE GENOMIC DNA]</scope>
    <source>
        <strain evidence="3">NRRL ISP-5002</strain>
    </source>
</reference>
<evidence type="ECO:0000313" key="3">
    <source>
        <dbReference type="Proteomes" id="UP000037982"/>
    </source>
</evidence>
<keyword evidence="1" id="KW-0812">Transmembrane</keyword>
<evidence type="ECO:0000313" key="2">
    <source>
        <dbReference type="EMBL" id="KPC64545.1"/>
    </source>
</evidence>
<accession>A0A0N0XXC0</accession>
<keyword evidence="1" id="KW-1133">Transmembrane helix</keyword>
<feature type="transmembrane region" description="Helical" evidence="1">
    <location>
        <begin position="111"/>
        <end position="135"/>
    </location>
</feature>
<feature type="transmembrane region" description="Helical" evidence="1">
    <location>
        <begin position="58"/>
        <end position="75"/>
    </location>
</feature>
<keyword evidence="1" id="KW-0472">Membrane</keyword>
<protein>
    <submittedName>
        <fullName evidence="2">Uncharacterized protein</fullName>
    </submittedName>
</protein>
<gene>
    <name evidence="2" type="ORF">ADL29_11755</name>
</gene>
<proteinExistence type="predicted"/>
<dbReference type="AlphaFoldDB" id="A0A0N0XXC0"/>
<feature type="transmembrane region" description="Helical" evidence="1">
    <location>
        <begin position="82"/>
        <end position="99"/>
    </location>
</feature>
<name>A0A0N0XXC0_9ACTN</name>
<organism evidence="2 3">
    <name type="scientific">Streptomyces chattanoogensis</name>
    <dbReference type="NCBI Taxonomy" id="66876"/>
    <lineage>
        <taxon>Bacteria</taxon>
        <taxon>Bacillati</taxon>
        <taxon>Actinomycetota</taxon>
        <taxon>Actinomycetes</taxon>
        <taxon>Kitasatosporales</taxon>
        <taxon>Streptomycetaceae</taxon>
        <taxon>Streptomyces</taxon>
    </lineage>
</organism>
<dbReference type="Proteomes" id="UP000037982">
    <property type="component" value="Unassembled WGS sequence"/>
</dbReference>